<organism evidence="1 2">
    <name type="scientific">Roseateles flavus</name>
    <dbReference type="NCBI Taxonomy" id="3149041"/>
    <lineage>
        <taxon>Bacteria</taxon>
        <taxon>Pseudomonadati</taxon>
        <taxon>Pseudomonadota</taxon>
        <taxon>Betaproteobacteria</taxon>
        <taxon>Burkholderiales</taxon>
        <taxon>Sphaerotilaceae</taxon>
        <taxon>Roseateles</taxon>
    </lineage>
</organism>
<dbReference type="Proteomes" id="UP001462640">
    <property type="component" value="Unassembled WGS sequence"/>
</dbReference>
<protein>
    <recommendedName>
        <fullName evidence="3">HNH endonuclease</fullName>
    </recommendedName>
</protein>
<evidence type="ECO:0000313" key="2">
    <source>
        <dbReference type="Proteomes" id="UP001462640"/>
    </source>
</evidence>
<proteinExistence type="predicted"/>
<keyword evidence="2" id="KW-1185">Reference proteome</keyword>
<dbReference type="EMBL" id="JBDPZC010000001">
    <property type="protein sequence ID" value="MEO3711500.1"/>
    <property type="molecule type" value="Genomic_DNA"/>
</dbReference>
<accession>A0ABV0G8Y5</accession>
<gene>
    <name evidence="1" type="ORF">ABDJ40_01825</name>
</gene>
<reference evidence="1 2" key="1">
    <citation type="submission" date="2024-05" db="EMBL/GenBank/DDBJ databases">
        <title>Roseateles sp. 2.12 16S ribosomal RNA gene Genome sequencing and assembly.</title>
        <authorList>
            <person name="Woo H."/>
        </authorList>
    </citation>
    <scope>NUCLEOTIDE SEQUENCE [LARGE SCALE GENOMIC DNA]</scope>
    <source>
        <strain evidence="1 2">2.12</strain>
    </source>
</reference>
<name>A0ABV0G8Y5_9BURK</name>
<evidence type="ECO:0000313" key="1">
    <source>
        <dbReference type="EMBL" id="MEO3711500.1"/>
    </source>
</evidence>
<dbReference type="RefSeq" id="WP_347605354.1">
    <property type="nucleotide sequence ID" value="NZ_JBDPZC010000001.1"/>
</dbReference>
<sequence length="497" mass="52365">MANTCIVCGQAAGSGEHVFPAALGGRRTNKNIYCTTHDNGYSSLVADLANQVDVLNAMLGVVPDHSDDVKSVLARDDSSGEEVRLSVKESSFTSPRVISQELVANGVVMNMSFPSRQALNQWLAEQKANGIDVTPLQKAQEHPYYLGAVHHQRRFGGPCGLGAVAYVTQTFLAQAFPALARSGDVAQFIAYTQAIAKLAQISSGCGEPNDGPANPRLETARQAFEAALAPWGGQAPVWWDFDIQPDAAPNAFEFGHRVTVGVDASDGQIFGRLSLFSSIHFGMRFGTASAGAETKTVTVDIDPMAARPPNDIKKVESASAIARVAVPKQPTAGLAAAISNGSQDGVFSELLRKIEARSLGKAAAKMHAELAAYSTLAEFEGEQLISRVLEGQAQRVLNIAKWVLQNFKATLPAEVLPGLQPTIDAMTAHDPSSTNGLTPMASATLALAIGALAAQLREDIKAGRLDEHRIAELMGEGPGAAVVGRAVLAPIVQALSQ</sequence>
<evidence type="ECO:0008006" key="3">
    <source>
        <dbReference type="Google" id="ProtNLM"/>
    </source>
</evidence>
<comment type="caution">
    <text evidence="1">The sequence shown here is derived from an EMBL/GenBank/DDBJ whole genome shotgun (WGS) entry which is preliminary data.</text>
</comment>